<dbReference type="EMBL" id="VDLU01000002">
    <property type="protein sequence ID" value="TNJ28745.1"/>
    <property type="molecule type" value="Genomic_DNA"/>
</dbReference>
<evidence type="ECO:0000256" key="1">
    <source>
        <dbReference type="SAM" id="MobiDB-lite"/>
    </source>
</evidence>
<feature type="region of interest" description="Disordered" evidence="1">
    <location>
        <begin position="215"/>
        <end position="247"/>
    </location>
</feature>
<proteinExistence type="predicted"/>
<feature type="compositionally biased region" description="Basic and acidic residues" evidence="1">
    <location>
        <begin position="218"/>
        <end position="247"/>
    </location>
</feature>
<keyword evidence="3" id="KW-1185">Reference proteome</keyword>
<protein>
    <submittedName>
        <fullName evidence="2">Uncharacterized protein</fullName>
    </submittedName>
</protein>
<dbReference type="OrthoDB" id="10258008at2759"/>
<gene>
    <name evidence="2" type="ORF">GMRT_13784</name>
</gene>
<name>A0A4Z1SUX3_GIAMU</name>
<evidence type="ECO:0000313" key="2">
    <source>
        <dbReference type="EMBL" id="TNJ28745.1"/>
    </source>
</evidence>
<feature type="compositionally biased region" description="Basic and acidic residues" evidence="1">
    <location>
        <begin position="1"/>
        <end position="14"/>
    </location>
</feature>
<feature type="region of interest" description="Disordered" evidence="1">
    <location>
        <begin position="1"/>
        <end position="31"/>
    </location>
</feature>
<organism evidence="2 3">
    <name type="scientific">Giardia muris</name>
    <dbReference type="NCBI Taxonomy" id="5742"/>
    <lineage>
        <taxon>Eukaryota</taxon>
        <taxon>Metamonada</taxon>
        <taxon>Diplomonadida</taxon>
        <taxon>Hexamitidae</taxon>
        <taxon>Giardiinae</taxon>
        <taxon>Giardia</taxon>
    </lineage>
</organism>
<sequence>MALHDARLDSKFEPETPFGIPMDTPSGTVQIAPAPDLRQVSVSGSADRASTAPLATENSFLSNLTSNLAARAAKKTFLETLKEKLRHTREQRNPHLPEDEQIKEHIDAVLNPNYQRYGDDKSIDENAYKQERQRQLSNLGFTTERYVHITEEADTMGDLNDCARRMEYGSVEPVEKITGASPPTSLSPYKQFVELVDRTTPGAKQQAKPIITVGNNKYDYDRFRNSDHSPAALDKRLNDLRDEHPQE</sequence>
<dbReference type="VEuPathDB" id="GiardiaDB:GMRT_13784"/>
<accession>A0A4Z1SUX3</accession>
<comment type="caution">
    <text evidence="2">The sequence shown here is derived from an EMBL/GenBank/DDBJ whole genome shotgun (WGS) entry which is preliminary data.</text>
</comment>
<dbReference type="Proteomes" id="UP000315496">
    <property type="component" value="Chromosome 2"/>
</dbReference>
<dbReference type="AlphaFoldDB" id="A0A4Z1SUX3"/>
<reference evidence="2 3" key="1">
    <citation type="submission" date="2019-05" db="EMBL/GenBank/DDBJ databases">
        <title>The compact genome of Giardia muris reveals important steps in the evolution of intestinal protozoan parasites.</title>
        <authorList>
            <person name="Xu F."/>
            <person name="Jimenez-Gonzalez A."/>
            <person name="Einarsson E."/>
            <person name="Astvaldsson A."/>
            <person name="Peirasmaki D."/>
            <person name="Eckmann L."/>
            <person name="Andersson J.O."/>
            <person name="Svard S.G."/>
            <person name="Jerlstrom-Hultqvist J."/>
        </authorList>
    </citation>
    <scope>NUCLEOTIDE SEQUENCE [LARGE SCALE GENOMIC DNA]</scope>
    <source>
        <strain evidence="2 3">Roberts-Thomson</strain>
    </source>
</reference>
<evidence type="ECO:0000313" key="3">
    <source>
        <dbReference type="Proteomes" id="UP000315496"/>
    </source>
</evidence>